<feature type="transmembrane region" description="Helical" evidence="2">
    <location>
        <begin position="106"/>
        <end position="131"/>
    </location>
</feature>
<dbReference type="PANTHER" id="PTHR38794:SF3">
    <property type="entry name" value="INTEGRAL MEMBRANE PROTEIN"/>
    <property type="match status" value="1"/>
</dbReference>
<feature type="transmembrane region" description="Helical" evidence="2">
    <location>
        <begin position="30"/>
        <end position="54"/>
    </location>
</feature>
<dbReference type="EMBL" id="JAVRRG010000106">
    <property type="protein sequence ID" value="KAK5085048.1"/>
    <property type="molecule type" value="Genomic_DNA"/>
</dbReference>
<protein>
    <recommendedName>
        <fullName evidence="3">Rhodopsin domain-containing protein</fullName>
    </recommendedName>
</protein>
<accession>A0ABR0K3F2</accession>
<organism evidence="4 5">
    <name type="scientific">Lithohypha guttulata</name>
    <dbReference type="NCBI Taxonomy" id="1690604"/>
    <lineage>
        <taxon>Eukaryota</taxon>
        <taxon>Fungi</taxon>
        <taxon>Dikarya</taxon>
        <taxon>Ascomycota</taxon>
        <taxon>Pezizomycotina</taxon>
        <taxon>Eurotiomycetes</taxon>
        <taxon>Chaetothyriomycetidae</taxon>
        <taxon>Chaetothyriales</taxon>
        <taxon>Trichomeriaceae</taxon>
        <taxon>Lithohypha</taxon>
    </lineage>
</organism>
<dbReference type="Pfam" id="PF20684">
    <property type="entry name" value="Fung_rhodopsin"/>
    <property type="match status" value="1"/>
</dbReference>
<evidence type="ECO:0000256" key="1">
    <source>
        <dbReference type="SAM" id="MobiDB-lite"/>
    </source>
</evidence>
<feature type="region of interest" description="Disordered" evidence="1">
    <location>
        <begin position="350"/>
        <end position="385"/>
    </location>
</feature>
<keyword evidence="2" id="KW-0472">Membrane</keyword>
<evidence type="ECO:0000256" key="2">
    <source>
        <dbReference type="SAM" id="Phobius"/>
    </source>
</evidence>
<feature type="transmembrane region" description="Helical" evidence="2">
    <location>
        <begin position="259"/>
        <end position="281"/>
    </location>
</feature>
<evidence type="ECO:0000313" key="5">
    <source>
        <dbReference type="Proteomes" id="UP001345013"/>
    </source>
</evidence>
<feature type="transmembrane region" description="Helical" evidence="2">
    <location>
        <begin position="184"/>
        <end position="208"/>
    </location>
</feature>
<keyword evidence="5" id="KW-1185">Reference proteome</keyword>
<proteinExistence type="predicted"/>
<sequence>MTEDGSGQSGLYESLIPPYQQITDTNRGPIALVAATTFMIVTTLTVTVKVYTMYATTRKLAWGDGMMMLALCLGIGYTICVCQAVNHGLGRVKDELDDSHLDDLSQVYYAMNILLVLSLTSTKTALTLLMIAIIPPTPLRKAAYVVLGVTALWGITSAFALGFQCSPDRWALGPAEGNTCVDQYILQASIRGIDVALDIIIILLPILMMRSVQVSQRKRIMVMVLFSIRLLTPIFTVASISVLSSFYNASLLDRPSHAITLSVWTTVALNLSIMTACVPFIKRFLADWATGMSAATISDPFELEHSASKSGGHSHSHAYGSGKWNLGSEIASRLGRGGGKSRTEVLTAVSRSGGGETDEVQSGVRCHTRKTRESPSSDTSDSVRGLMDDVIMHTVEYKVEFEERAHSTQRQR</sequence>
<feature type="transmembrane region" description="Helical" evidence="2">
    <location>
        <begin position="66"/>
        <end position="86"/>
    </location>
</feature>
<name>A0ABR0K3F2_9EURO</name>
<feature type="transmembrane region" description="Helical" evidence="2">
    <location>
        <begin position="220"/>
        <end position="247"/>
    </location>
</feature>
<dbReference type="InterPro" id="IPR049326">
    <property type="entry name" value="Rhodopsin_dom_fungi"/>
</dbReference>
<dbReference type="PANTHER" id="PTHR38794">
    <property type="entry name" value="INTEGRAL MEMBRANE PROTEIN"/>
    <property type="match status" value="1"/>
</dbReference>
<reference evidence="4 5" key="1">
    <citation type="submission" date="2023-08" db="EMBL/GenBank/DDBJ databases">
        <title>Black Yeasts Isolated from many extreme environments.</title>
        <authorList>
            <person name="Coleine C."/>
            <person name="Stajich J.E."/>
            <person name="Selbmann L."/>
        </authorList>
    </citation>
    <scope>NUCLEOTIDE SEQUENCE [LARGE SCALE GENOMIC DNA]</scope>
    <source>
        <strain evidence="4 5">CCFEE 5885</strain>
    </source>
</reference>
<comment type="caution">
    <text evidence="4">The sequence shown here is derived from an EMBL/GenBank/DDBJ whole genome shotgun (WGS) entry which is preliminary data.</text>
</comment>
<keyword evidence="2" id="KW-1133">Transmembrane helix</keyword>
<feature type="domain" description="Rhodopsin" evidence="3">
    <location>
        <begin position="49"/>
        <end position="285"/>
    </location>
</feature>
<gene>
    <name evidence="4" type="ORF">LTR24_007253</name>
</gene>
<evidence type="ECO:0000259" key="3">
    <source>
        <dbReference type="Pfam" id="PF20684"/>
    </source>
</evidence>
<dbReference type="Proteomes" id="UP001345013">
    <property type="component" value="Unassembled WGS sequence"/>
</dbReference>
<evidence type="ECO:0000313" key="4">
    <source>
        <dbReference type="EMBL" id="KAK5085048.1"/>
    </source>
</evidence>
<feature type="transmembrane region" description="Helical" evidence="2">
    <location>
        <begin position="143"/>
        <end position="164"/>
    </location>
</feature>
<keyword evidence="2" id="KW-0812">Transmembrane</keyword>